<gene>
    <name evidence="5" type="ORF">GGQ88_004227</name>
</gene>
<dbReference type="Proteomes" id="UP000562395">
    <property type="component" value="Unassembled WGS sequence"/>
</dbReference>
<feature type="domain" description="HTH IS408-type" evidence="3">
    <location>
        <begin position="26"/>
        <end position="108"/>
    </location>
</feature>
<dbReference type="AlphaFoldDB" id="A0A7W6EYJ8"/>
<dbReference type="Gene3D" id="3.30.420.10">
    <property type="entry name" value="Ribonuclease H-like superfamily/Ribonuclease H"/>
    <property type="match status" value="1"/>
</dbReference>
<proteinExistence type="inferred from homology"/>
<accession>A0A7W6EYJ8</accession>
<comment type="similarity">
    <text evidence="1">Belongs to the transposase IS21/IS408/IS1162 family.</text>
</comment>
<dbReference type="PROSITE" id="PS50994">
    <property type="entry name" value="INTEGRASE"/>
    <property type="match status" value="1"/>
</dbReference>
<dbReference type="InterPro" id="IPR017895">
    <property type="entry name" value="HTH_IS408/IS1162_type"/>
</dbReference>
<evidence type="ECO:0000256" key="1">
    <source>
        <dbReference type="ARBA" id="ARBA00009277"/>
    </source>
</evidence>
<keyword evidence="6" id="KW-1185">Reference proteome</keyword>
<dbReference type="InterPro" id="IPR054353">
    <property type="entry name" value="IstA-like_C"/>
</dbReference>
<dbReference type="EMBL" id="JACICY010000033">
    <property type="protein sequence ID" value="MBB3862924.1"/>
    <property type="molecule type" value="Genomic_DNA"/>
</dbReference>
<evidence type="ECO:0000259" key="4">
    <source>
        <dbReference type="PROSITE" id="PS50994"/>
    </source>
</evidence>
<dbReference type="GO" id="GO:0015074">
    <property type="term" value="P:DNA integration"/>
    <property type="evidence" value="ECO:0007669"/>
    <property type="project" value="InterPro"/>
</dbReference>
<protein>
    <submittedName>
        <fullName evidence="5">Transposase</fullName>
    </submittedName>
</protein>
<dbReference type="GO" id="GO:0003676">
    <property type="term" value="F:nucleic acid binding"/>
    <property type="evidence" value="ECO:0007669"/>
    <property type="project" value="InterPro"/>
</dbReference>
<dbReference type="PROSITE" id="PS50532">
    <property type="entry name" value="HTH_IS408"/>
    <property type="match status" value="1"/>
</dbReference>
<dbReference type="InterPro" id="IPR036397">
    <property type="entry name" value="RNaseH_sf"/>
</dbReference>
<dbReference type="InterPro" id="IPR001584">
    <property type="entry name" value="Integrase_cat-core"/>
</dbReference>
<evidence type="ECO:0000313" key="6">
    <source>
        <dbReference type="Proteomes" id="UP000562395"/>
    </source>
</evidence>
<dbReference type="InterPro" id="IPR012337">
    <property type="entry name" value="RNaseH-like_sf"/>
</dbReference>
<dbReference type="PANTHER" id="PTHR35004">
    <property type="entry name" value="TRANSPOSASE RV3428C-RELATED"/>
    <property type="match status" value="1"/>
</dbReference>
<feature type="domain" description="Integrase catalytic" evidence="4">
    <location>
        <begin position="144"/>
        <end position="331"/>
    </location>
</feature>
<name>A0A7W6EYJ8_9SPHN</name>
<sequence>MIAPAEELGVIMPRRKQSRRTDVKDIRSILRLTHESGLSVREVSERLGLGKSTVSTYLLRAGEAGVNSWPMPEGCDDDAVLERKLFRQMGRPPRDTTEPDWQLISREMKRKSVTLLLLWQEYREAHPGGFGYTWFCNSFSAYERRLRPTYRHRHAAGAVMQTDYAGQTLPLIDPDTGEVHAVQLFVAVLGASNYTFAFASLHQRLPDWIEGQVRALEYFGGVPASIVCDNLKAGVAKALWFEPTLTATFAAMAEHYDTTILPTRPAKPRDKGKIEGAVLIAERWIIAKLRNSQFFDLAALNAEIARLLELLNAKTMRHMGKSRRELFEEIERAALKPLPVTPFEYAEWKTAKVHPDYHVAVDRNFYSVPHGLIGRKLDVRLTQRVVEIFQDHKRVASHVRSSQRGFHITVNAHMPKAHQRYADRTPASLIANATKMGVNVAIMVERIMLDRRHPEQGYRSAMGILALGRGYGHARLDAACDRALAIEATTYASVHSILKSGLDQASPAREPNRPTPTHGNIRGAAYYQ</sequence>
<reference evidence="5 6" key="1">
    <citation type="submission" date="2020-08" db="EMBL/GenBank/DDBJ databases">
        <title>Genomic Encyclopedia of Type Strains, Phase IV (KMG-IV): sequencing the most valuable type-strain genomes for metagenomic binning, comparative biology and taxonomic classification.</title>
        <authorList>
            <person name="Goeker M."/>
        </authorList>
    </citation>
    <scope>NUCLEOTIDE SEQUENCE [LARGE SCALE GENOMIC DNA]</scope>
    <source>
        <strain evidence="5 6">DSM 14552</strain>
    </source>
</reference>
<evidence type="ECO:0000259" key="3">
    <source>
        <dbReference type="PROSITE" id="PS50532"/>
    </source>
</evidence>
<dbReference type="PANTHER" id="PTHR35004:SF8">
    <property type="entry name" value="TRANSPOSASE RV3428C-RELATED"/>
    <property type="match status" value="1"/>
</dbReference>
<dbReference type="Pfam" id="PF22483">
    <property type="entry name" value="Mu-transpos_C_2"/>
    <property type="match status" value="1"/>
</dbReference>
<evidence type="ECO:0000256" key="2">
    <source>
        <dbReference type="SAM" id="MobiDB-lite"/>
    </source>
</evidence>
<dbReference type="SUPFAM" id="SSF53098">
    <property type="entry name" value="Ribonuclease H-like"/>
    <property type="match status" value="1"/>
</dbReference>
<comment type="caution">
    <text evidence="5">The sequence shown here is derived from an EMBL/GenBank/DDBJ whole genome shotgun (WGS) entry which is preliminary data.</text>
</comment>
<organism evidence="5 6">
    <name type="scientific">Novosphingobium hassiacum</name>
    <dbReference type="NCBI Taxonomy" id="173676"/>
    <lineage>
        <taxon>Bacteria</taxon>
        <taxon>Pseudomonadati</taxon>
        <taxon>Pseudomonadota</taxon>
        <taxon>Alphaproteobacteria</taxon>
        <taxon>Sphingomonadales</taxon>
        <taxon>Sphingomonadaceae</taxon>
        <taxon>Novosphingobium</taxon>
    </lineage>
</organism>
<feature type="region of interest" description="Disordered" evidence="2">
    <location>
        <begin position="502"/>
        <end position="528"/>
    </location>
</feature>
<evidence type="ECO:0000313" key="5">
    <source>
        <dbReference type="EMBL" id="MBB3862924.1"/>
    </source>
</evidence>
<dbReference type="NCBIfam" id="NF033546">
    <property type="entry name" value="transpos_IS21"/>
    <property type="match status" value="1"/>
</dbReference>